<reference evidence="5 6" key="1">
    <citation type="submission" date="2019-03" db="EMBL/GenBank/DDBJ databases">
        <title>Genomic Encyclopedia of Archaeal and Bacterial Type Strains, Phase II (KMG-II): from individual species to whole genera.</title>
        <authorList>
            <person name="Goeker M."/>
        </authorList>
    </citation>
    <scope>NUCLEOTIDE SEQUENCE [LARGE SCALE GENOMIC DNA]</scope>
    <source>
        <strain evidence="5 6">DSM 45499</strain>
    </source>
</reference>
<dbReference type="PROSITE" id="PS50995">
    <property type="entry name" value="HTH_MARR_2"/>
    <property type="match status" value="1"/>
</dbReference>
<evidence type="ECO:0000259" key="4">
    <source>
        <dbReference type="PROSITE" id="PS50995"/>
    </source>
</evidence>
<evidence type="ECO:0000313" key="6">
    <source>
        <dbReference type="Proteomes" id="UP000294927"/>
    </source>
</evidence>
<dbReference type="InterPro" id="IPR036390">
    <property type="entry name" value="WH_DNA-bd_sf"/>
</dbReference>
<sequence>MTMKYVHDQDGLYDPSVREAVGRFADTTETFEAASAVRTAAHAVERLQNLGERNRALSPGAVDLLLRLDGGDAHVGELARDAGFSSRNVTGLVDTLEQKGLVRRTPDPADRRAVRVSATDGGHAWVAEFREPARRAMAALFHGFTDAEVASLRDLCLRLVVNQEAVSRRMTPKSTMD</sequence>
<dbReference type="EMBL" id="SOCP01000003">
    <property type="protein sequence ID" value="TDV55130.1"/>
    <property type="molecule type" value="Genomic_DNA"/>
</dbReference>
<dbReference type="GO" id="GO:0006950">
    <property type="term" value="P:response to stress"/>
    <property type="evidence" value="ECO:0007669"/>
    <property type="project" value="TreeGrafter"/>
</dbReference>
<dbReference type="InterPro" id="IPR000835">
    <property type="entry name" value="HTH_MarR-typ"/>
</dbReference>
<dbReference type="InterPro" id="IPR023187">
    <property type="entry name" value="Tscrpt_reg_MarR-type_CS"/>
</dbReference>
<evidence type="ECO:0000256" key="2">
    <source>
        <dbReference type="ARBA" id="ARBA00023125"/>
    </source>
</evidence>
<keyword evidence="1" id="KW-0805">Transcription regulation</keyword>
<keyword evidence="6" id="KW-1185">Reference proteome</keyword>
<evidence type="ECO:0000313" key="5">
    <source>
        <dbReference type="EMBL" id="TDV55130.1"/>
    </source>
</evidence>
<feature type="domain" description="HTH marR-type" evidence="4">
    <location>
        <begin position="30"/>
        <end position="161"/>
    </location>
</feature>
<dbReference type="Gene3D" id="1.10.10.10">
    <property type="entry name" value="Winged helix-like DNA-binding domain superfamily/Winged helix DNA-binding domain"/>
    <property type="match status" value="1"/>
</dbReference>
<name>A0A4R7VY83_9PSEU</name>
<evidence type="ECO:0000256" key="3">
    <source>
        <dbReference type="ARBA" id="ARBA00023163"/>
    </source>
</evidence>
<evidence type="ECO:0000256" key="1">
    <source>
        <dbReference type="ARBA" id="ARBA00023015"/>
    </source>
</evidence>
<dbReference type="AlphaFoldDB" id="A0A4R7VY83"/>
<dbReference type="PANTHER" id="PTHR33164:SF43">
    <property type="entry name" value="HTH-TYPE TRANSCRIPTIONAL REPRESSOR YETL"/>
    <property type="match status" value="1"/>
</dbReference>
<dbReference type="Proteomes" id="UP000294927">
    <property type="component" value="Unassembled WGS sequence"/>
</dbReference>
<keyword evidence="2" id="KW-0238">DNA-binding</keyword>
<dbReference type="PRINTS" id="PR00598">
    <property type="entry name" value="HTHMARR"/>
</dbReference>
<gene>
    <name evidence="5" type="ORF">CLV71_103371</name>
</gene>
<dbReference type="InterPro" id="IPR039422">
    <property type="entry name" value="MarR/SlyA-like"/>
</dbReference>
<dbReference type="SUPFAM" id="SSF46785">
    <property type="entry name" value="Winged helix' DNA-binding domain"/>
    <property type="match status" value="1"/>
</dbReference>
<dbReference type="GO" id="GO:0003700">
    <property type="term" value="F:DNA-binding transcription factor activity"/>
    <property type="evidence" value="ECO:0007669"/>
    <property type="project" value="InterPro"/>
</dbReference>
<dbReference type="GO" id="GO:0003677">
    <property type="term" value="F:DNA binding"/>
    <property type="evidence" value="ECO:0007669"/>
    <property type="project" value="UniProtKB-KW"/>
</dbReference>
<proteinExistence type="predicted"/>
<keyword evidence="3" id="KW-0804">Transcription</keyword>
<dbReference type="Pfam" id="PF01047">
    <property type="entry name" value="MarR"/>
    <property type="match status" value="1"/>
</dbReference>
<dbReference type="SMART" id="SM00347">
    <property type="entry name" value="HTH_MARR"/>
    <property type="match status" value="1"/>
</dbReference>
<accession>A0A4R7VY83</accession>
<comment type="caution">
    <text evidence="5">The sequence shown here is derived from an EMBL/GenBank/DDBJ whole genome shotgun (WGS) entry which is preliminary data.</text>
</comment>
<protein>
    <submittedName>
        <fullName evidence="5">MarR family transcriptional regulator</fullName>
    </submittedName>
</protein>
<dbReference type="PROSITE" id="PS01117">
    <property type="entry name" value="HTH_MARR_1"/>
    <property type="match status" value="1"/>
</dbReference>
<dbReference type="InterPro" id="IPR036388">
    <property type="entry name" value="WH-like_DNA-bd_sf"/>
</dbReference>
<dbReference type="PANTHER" id="PTHR33164">
    <property type="entry name" value="TRANSCRIPTIONAL REGULATOR, MARR FAMILY"/>
    <property type="match status" value="1"/>
</dbReference>
<dbReference type="RefSeq" id="WP_166664015.1">
    <property type="nucleotide sequence ID" value="NZ_SOCP01000003.1"/>
</dbReference>
<organism evidence="5 6">
    <name type="scientific">Actinophytocola oryzae</name>
    <dbReference type="NCBI Taxonomy" id="502181"/>
    <lineage>
        <taxon>Bacteria</taxon>
        <taxon>Bacillati</taxon>
        <taxon>Actinomycetota</taxon>
        <taxon>Actinomycetes</taxon>
        <taxon>Pseudonocardiales</taxon>
        <taxon>Pseudonocardiaceae</taxon>
    </lineage>
</organism>